<geneLocation type="plasmid" evidence="1 3">
    <name>pYekat-1-lp72</name>
</geneLocation>
<keyword evidence="3" id="KW-1185">Reference proteome</keyword>
<dbReference type="RefSeq" id="WP_025444143.1">
    <property type="nucleotide sequence ID" value="NZ_CP024206.2"/>
</dbReference>
<protein>
    <submittedName>
        <fullName evidence="2">Uncharacterized protein</fullName>
    </submittedName>
</protein>
<evidence type="ECO:0000313" key="4">
    <source>
        <dbReference type="Proteomes" id="UP000291995"/>
    </source>
</evidence>
<sequence>MWIVRKLFFKILFILNLLTLSGVIPKESEEVFIHHMSNRSIFFLVNLVLKNDNNSFFVNYGYYGDSIDISVFLQNDYKPEIKNLKLVRGDTKESFNIMSNLSMSGEDEKWNNRTYYVPFVAKCRQDATEFHEGTDNYRYLHLCRQDLTKFLRGTANDSNLYFYVTCFEKETNVEREYSFKVSAVNFLKFIDILNAVEPS</sequence>
<name>A0AAP9CGG9_9SPIR</name>
<evidence type="ECO:0000313" key="1">
    <source>
        <dbReference type="EMBL" id="ATQ16420.1"/>
    </source>
</evidence>
<organism evidence="2 4">
    <name type="scientific">Borrelia miyamotoi</name>
    <dbReference type="NCBI Taxonomy" id="47466"/>
    <lineage>
        <taxon>Bacteria</taxon>
        <taxon>Pseudomonadati</taxon>
        <taxon>Spirochaetota</taxon>
        <taxon>Spirochaetia</taxon>
        <taxon>Spirochaetales</taxon>
        <taxon>Borreliaceae</taxon>
        <taxon>Borrelia</taxon>
    </lineage>
</organism>
<dbReference type="Proteomes" id="UP000230633">
    <property type="component" value="Plasmid pYekat-1-lp72"/>
</dbReference>
<accession>A0AAP9CGG9</accession>
<proteinExistence type="predicted"/>
<reference evidence="2" key="2">
    <citation type="submission" date="2022-12" db="EMBL/GenBank/DDBJ databases">
        <title>Whole genome sequencing of Borrelia miyamotoi strains isolated at the Russian territory.</title>
        <authorList>
            <person name="Kuleshov K.V."/>
            <person name="Platonov A.E."/>
            <person name="Goptar I.A."/>
            <person name="Shipulin G.A."/>
            <person name="Markelov M.L."/>
            <person name="Koetsveld J."/>
            <person name="Kolyasnikova N.M."/>
            <person name="Sarksyan D.S."/>
            <person name="Toporkova M.G."/>
            <person name="Hovius J.W."/>
        </authorList>
    </citation>
    <scope>NUCLEOTIDE SEQUENCE</scope>
    <source>
        <strain evidence="3">Yekat-1</strain>
        <strain evidence="2">Yekat-76</strain>
        <plasmid evidence="2">lp72</plasmid>
        <plasmid evidence="3">pYekat-1-lp72</plasmid>
    </source>
</reference>
<dbReference type="AlphaFoldDB" id="A0AAP9CGG9"/>
<dbReference type="EMBL" id="CP024334">
    <property type="protein sequence ID" value="ATQ16420.1"/>
    <property type="molecule type" value="Genomic_DNA"/>
</dbReference>
<dbReference type="Proteomes" id="UP000291995">
    <property type="component" value="Plasmid lp72"/>
</dbReference>
<geneLocation type="plasmid" evidence="2 4">
    <name>lp72</name>
</geneLocation>
<evidence type="ECO:0000313" key="2">
    <source>
        <dbReference type="EMBL" id="QBK62402.1"/>
    </source>
</evidence>
<reference evidence="4" key="1">
    <citation type="submission" date="2019-03" db="EMBL/GenBank/DDBJ databases">
        <title>Whole genome sequencing of Borrelia miyamotoi strains isolated at the Russian territory.</title>
        <authorList>
            <person name="Kuleshov K.V."/>
            <person name="Platonov A.E."/>
            <person name="Goptar I.A."/>
            <person name="Shipulin G.A."/>
            <person name="Markelov M.L."/>
            <person name="Koetsveld J."/>
            <person name="Kolyasnikova N.M."/>
            <person name="Sarksyan D.S."/>
            <person name="Toporkova M.G."/>
            <person name="Hovius J.W."/>
        </authorList>
    </citation>
    <scope>NUCLEOTIDE SEQUENCE [LARGE SCALE GENOMIC DNA]</scope>
    <source>
        <strain evidence="1">Yekat-1</strain>
        <strain evidence="4">Yekat-76</strain>
        <plasmid evidence="4">lp72</plasmid>
        <plasmid evidence="1">pYekat-1-lp72</plasmid>
    </source>
</reference>
<evidence type="ECO:0000313" key="3">
    <source>
        <dbReference type="Proteomes" id="UP000230633"/>
    </source>
</evidence>
<keyword evidence="2" id="KW-0614">Plasmid</keyword>
<gene>
    <name evidence="1" type="ORF">CNO13_04355</name>
    <name evidence="2" type="ORF">EZU67_04335</name>
</gene>
<dbReference type="EMBL" id="CP036558">
    <property type="protein sequence ID" value="QBK62402.1"/>
    <property type="molecule type" value="Genomic_DNA"/>
</dbReference>